<dbReference type="Proteomes" id="UP000014977">
    <property type="component" value="Unassembled WGS sequence"/>
</dbReference>
<organism evidence="3 4">
    <name type="scientific">Desulfococcus multivorans DSM 2059</name>
    <dbReference type="NCBI Taxonomy" id="1121405"/>
    <lineage>
        <taxon>Bacteria</taxon>
        <taxon>Pseudomonadati</taxon>
        <taxon>Thermodesulfobacteriota</taxon>
        <taxon>Desulfobacteria</taxon>
        <taxon>Desulfobacterales</taxon>
        <taxon>Desulfococcaceae</taxon>
        <taxon>Desulfococcus</taxon>
    </lineage>
</organism>
<protein>
    <recommendedName>
        <fullName evidence="5">Recombinase</fullName>
    </recommendedName>
</protein>
<feature type="compositionally biased region" description="Basic and acidic residues" evidence="2">
    <location>
        <begin position="11"/>
        <end position="27"/>
    </location>
</feature>
<gene>
    <name evidence="3" type="ORF">dsmv_3258</name>
</gene>
<feature type="region of interest" description="Disordered" evidence="2">
    <location>
        <begin position="1"/>
        <end position="62"/>
    </location>
</feature>
<proteinExistence type="predicted"/>
<evidence type="ECO:0000256" key="2">
    <source>
        <dbReference type="SAM" id="MobiDB-lite"/>
    </source>
</evidence>
<dbReference type="OrthoDB" id="5419902at2"/>
<keyword evidence="1" id="KW-0175">Coiled coil</keyword>
<sequence length="203" mass="22810">MNDFLKSLRSNSKDKRYDRNDRNERPNRRQYGNGNYGNSAYSGNPQYKNDRNNGNLRKPHRPFEDNRMSLLLEEALPEIKEAVSRLANAGERLVAAEERKANAMERLSNALQELLLGGSPLAVSRNEPPGIDAASAAAAHDNAQKPTNNVTREAVLDIILTMREEGATYGKIADHLESENIPTFSRKGKWHAQTIHRVCRECA</sequence>
<dbReference type="AlphaFoldDB" id="S7TDG0"/>
<comment type="caution">
    <text evidence="3">The sequence shown here is derived from an EMBL/GenBank/DDBJ whole genome shotgun (WGS) entry which is preliminary data.</text>
</comment>
<evidence type="ECO:0000313" key="4">
    <source>
        <dbReference type="Proteomes" id="UP000014977"/>
    </source>
</evidence>
<dbReference type="eggNOG" id="ENOG5032U1F">
    <property type="taxonomic scope" value="Bacteria"/>
</dbReference>
<dbReference type="RefSeq" id="WP_020878348.1">
    <property type="nucleotide sequence ID" value="NZ_ATHJ01000111.1"/>
</dbReference>
<dbReference type="EMBL" id="ATHJ01000111">
    <property type="protein sequence ID" value="EPR34686.1"/>
    <property type="molecule type" value="Genomic_DNA"/>
</dbReference>
<evidence type="ECO:0000313" key="3">
    <source>
        <dbReference type="EMBL" id="EPR34686.1"/>
    </source>
</evidence>
<accession>S7TDG0</accession>
<evidence type="ECO:0008006" key="5">
    <source>
        <dbReference type="Google" id="ProtNLM"/>
    </source>
</evidence>
<feature type="compositionally biased region" description="Low complexity" evidence="2">
    <location>
        <begin position="29"/>
        <end position="44"/>
    </location>
</feature>
<feature type="coiled-coil region" evidence="1">
    <location>
        <begin position="79"/>
        <end position="114"/>
    </location>
</feature>
<keyword evidence="4" id="KW-1185">Reference proteome</keyword>
<name>S7TDG0_DESML</name>
<evidence type="ECO:0000256" key="1">
    <source>
        <dbReference type="SAM" id="Coils"/>
    </source>
</evidence>
<reference evidence="3 4" key="1">
    <citation type="journal article" date="2013" name="Genome Announc.">
        <title>Draft genome sequences for three mercury-methylating, sulfate-reducing bacteria.</title>
        <authorList>
            <person name="Brown S.D."/>
            <person name="Hurt R.A.Jr."/>
            <person name="Gilmour C.C."/>
            <person name="Elias D.A."/>
        </authorList>
    </citation>
    <scope>NUCLEOTIDE SEQUENCE [LARGE SCALE GENOMIC DNA]</scope>
    <source>
        <strain evidence="3 4">DSM 2059</strain>
    </source>
</reference>